<dbReference type="Proteomes" id="UP001196413">
    <property type="component" value="Unassembled WGS sequence"/>
</dbReference>
<proteinExistence type="predicted"/>
<dbReference type="AlphaFoldDB" id="A0AAD5MAE5"/>
<organism evidence="1 2">
    <name type="scientific">Parelaphostrongylus tenuis</name>
    <name type="common">Meningeal worm</name>
    <dbReference type="NCBI Taxonomy" id="148309"/>
    <lineage>
        <taxon>Eukaryota</taxon>
        <taxon>Metazoa</taxon>
        <taxon>Ecdysozoa</taxon>
        <taxon>Nematoda</taxon>
        <taxon>Chromadorea</taxon>
        <taxon>Rhabditida</taxon>
        <taxon>Rhabditina</taxon>
        <taxon>Rhabditomorpha</taxon>
        <taxon>Strongyloidea</taxon>
        <taxon>Metastrongylidae</taxon>
        <taxon>Parelaphostrongylus</taxon>
    </lineage>
</organism>
<protein>
    <submittedName>
        <fullName evidence="1">Uncharacterized protein</fullName>
    </submittedName>
</protein>
<name>A0AAD5MAE5_PARTN</name>
<comment type="caution">
    <text evidence="1">The sequence shown here is derived from an EMBL/GenBank/DDBJ whole genome shotgun (WGS) entry which is preliminary data.</text>
</comment>
<accession>A0AAD5MAE5</accession>
<gene>
    <name evidence="1" type="ORF">KIN20_010991</name>
</gene>
<sequence length="90" mass="9921">MRYTALLREQTVNRLKNLCPSEQRFGSKLSFALNTNLKDQLRSGRPSEVDRAGAIKAIGKDPILTIEELADDCECGNATISKILKTAGKK</sequence>
<evidence type="ECO:0000313" key="2">
    <source>
        <dbReference type="Proteomes" id="UP001196413"/>
    </source>
</evidence>
<keyword evidence="2" id="KW-1185">Reference proteome</keyword>
<evidence type="ECO:0000313" key="1">
    <source>
        <dbReference type="EMBL" id="KAJ1354155.1"/>
    </source>
</evidence>
<dbReference type="EMBL" id="JAHQIW010001986">
    <property type="protein sequence ID" value="KAJ1354155.1"/>
    <property type="molecule type" value="Genomic_DNA"/>
</dbReference>
<reference evidence="1" key="1">
    <citation type="submission" date="2021-06" db="EMBL/GenBank/DDBJ databases">
        <title>Parelaphostrongylus tenuis whole genome reference sequence.</title>
        <authorList>
            <person name="Garwood T.J."/>
            <person name="Larsen P.A."/>
            <person name="Fountain-Jones N.M."/>
            <person name="Garbe J.R."/>
            <person name="Macchietto M.G."/>
            <person name="Kania S.A."/>
            <person name="Gerhold R.W."/>
            <person name="Richards J.E."/>
            <person name="Wolf T.M."/>
        </authorList>
    </citation>
    <scope>NUCLEOTIDE SEQUENCE</scope>
    <source>
        <strain evidence="1">MNPRO001-30</strain>
        <tissue evidence="1">Meninges</tissue>
    </source>
</reference>